<evidence type="ECO:0000313" key="2">
    <source>
        <dbReference type="EMBL" id="WED66323.1"/>
    </source>
</evidence>
<dbReference type="GO" id="GO:0016020">
    <property type="term" value="C:membrane"/>
    <property type="evidence" value="ECO:0007669"/>
    <property type="project" value="InterPro"/>
</dbReference>
<reference evidence="2" key="1">
    <citation type="submission" date="2023-03" db="EMBL/GenBank/DDBJ databases">
        <title>Lomoglobus Profundus gen. nov., sp. nov., a novel member of the phylum Verrucomicrobia, isolated from deep-marine sediment of South China Sea.</title>
        <authorList>
            <person name="Ahmad T."/>
            <person name="Ishaq S.E."/>
            <person name="Wang F."/>
        </authorList>
    </citation>
    <scope>NUCLEOTIDE SEQUENCE</scope>
    <source>
        <strain evidence="2">LMO-M01</strain>
    </source>
</reference>
<dbReference type="Proteomes" id="UP001218638">
    <property type="component" value="Chromosome"/>
</dbReference>
<keyword evidence="3" id="KW-1185">Reference proteome</keyword>
<dbReference type="Pfam" id="PF04205">
    <property type="entry name" value="FMN_bind"/>
    <property type="match status" value="1"/>
</dbReference>
<dbReference type="RefSeq" id="WP_330927876.1">
    <property type="nucleotide sequence ID" value="NZ_CP119075.1"/>
</dbReference>
<dbReference type="KEGG" id="slom:PXH66_05620"/>
<organism evidence="2 3">
    <name type="scientific">Synoicihabitans lomoniglobus</name>
    <dbReference type="NCBI Taxonomy" id="2909285"/>
    <lineage>
        <taxon>Bacteria</taxon>
        <taxon>Pseudomonadati</taxon>
        <taxon>Verrucomicrobiota</taxon>
        <taxon>Opitutia</taxon>
        <taxon>Opitutales</taxon>
        <taxon>Opitutaceae</taxon>
        <taxon>Synoicihabitans</taxon>
    </lineage>
</organism>
<dbReference type="InterPro" id="IPR007329">
    <property type="entry name" value="FMN-bd"/>
</dbReference>
<dbReference type="SMART" id="SM00900">
    <property type="entry name" value="FMN_bind"/>
    <property type="match status" value="1"/>
</dbReference>
<name>A0AAF0CQT6_9BACT</name>
<protein>
    <submittedName>
        <fullName evidence="2">FMN-binding protein</fullName>
    </submittedName>
</protein>
<dbReference type="GO" id="GO:0010181">
    <property type="term" value="F:FMN binding"/>
    <property type="evidence" value="ECO:0007669"/>
    <property type="project" value="InterPro"/>
</dbReference>
<dbReference type="EMBL" id="CP119075">
    <property type="protein sequence ID" value="WED66323.1"/>
    <property type="molecule type" value="Genomic_DNA"/>
</dbReference>
<evidence type="ECO:0000313" key="3">
    <source>
        <dbReference type="Proteomes" id="UP001218638"/>
    </source>
</evidence>
<sequence length="187" mass="20907">MKVPGASRGFARLSACIGIGLAVVFSVRAESDGEDVYLAPETFIAEAFQDGEPGQASVLWLTPALKPGVKQILGHDYNALRIRYWRREARTAWILEEIGKVKPITTGIVVEGQRISRLQVLVYRESHGWEVKHPFFTDQFKDVGLRERDQLSEPIDGITGATLSVSALRRLVRLALYLDRQVQESSD</sequence>
<proteinExistence type="predicted"/>
<feature type="domain" description="FMN-binding" evidence="1">
    <location>
        <begin position="99"/>
        <end position="179"/>
    </location>
</feature>
<accession>A0AAF0CQT6</accession>
<dbReference type="AlphaFoldDB" id="A0AAF0CQT6"/>
<gene>
    <name evidence="2" type="ORF">PXH66_05620</name>
</gene>
<evidence type="ECO:0000259" key="1">
    <source>
        <dbReference type="SMART" id="SM00900"/>
    </source>
</evidence>